<dbReference type="RefSeq" id="WP_005704331.1">
    <property type="nucleotide sequence ID" value="NZ_AEWB02000016.1"/>
</dbReference>
<dbReference type="PROSITE" id="PS51257">
    <property type="entry name" value="PROKAR_LIPOPROTEIN"/>
    <property type="match status" value="1"/>
</dbReference>
<organism evidence="2 3">
    <name type="scientific">Aggregatibacter aphrophilus ATCC 33389</name>
    <dbReference type="NCBI Taxonomy" id="985008"/>
    <lineage>
        <taxon>Bacteria</taxon>
        <taxon>Pseudomonadati</taxon>
        <taxon>Pseudomonadota</taxon>
        <taxon>Gammaproteobacteria</taxon>
        <taxon>Pasteurellales</taxon>
        <taxon>Pasteurellaceae</taxon>
        <taxon>Aggregatibacter</taxon>
    </lineage>
</organism>
<dbReference type="InterPro" id="IPR036328">
    <property type="entry name" value="MliC_sf"/>
</dbReference>
<dbReference type="Proteomes" id="UP000272690">
    <property type="component" value="Chromosome"/>
</dbReference>
<keyword evidence="1" id="KW-0732">Signal</keyword>
<proteinExistence type="predicted"/>
<feature type="chain" id="PRO_5018683347" evidence="1">
    <location>
        <begin position="23"/>
        <end position="125"/>
    </location>
</feature>
<dbReference type="PIRSF" id="PIRSF007352">
    <property type="entry name" value="OapB"/>
    <property type="match status" value="1"/>
</dbReference>
<dbReference type="GeneID" id="49635283"/>
<protein>
    <submittedName>
        <fullName evidence="2">Uncharacterized protein</fullName>
    </submittedName>
</protein>
<gene>
    <name evidence="2" type="ORF">NCTC5906_00867</name>
</gene>
<dbReference type="AlphaFoldDB" id="A0A3S4QRG1"/>
<dbReference type="EMBL" id="LR134327">
    <property type="protein sequence ID" value="VEF42257.1"/>
    <property type="molecule type" value="Genomic_DNA"/>
</dbReference>
<evidence type="ECO:0000256" key="1">
    <source>
        <dbReference type="SAM" id="SignalP"/>
    </source>
</evidence>
<sequence>MLRASFVVLALVGLAACTGKSAMQEKTVKPQPQVLQKATQKGSAKEYVCKGDNVIRIVRHTTRNKKGRLNSISLTFNNVTHKLSPTIAENGRNYSNIHWVWLERKEFSTLKTSVGEVLAEQCVPR</sequence>
<feature type="signal peptide" evidence="1">
    <location>
        <begin position="1"/>
        <end position="22"/>
    </location>
</feature>
<dbReference type="Gene3D" id="2.40.128.200">
    <property type="match status" value="1"/>
</dbReference>
<dbReference type="OrthoDB" id="5689950at2"/>
<dbReference type="InterPro" id="IPR012097">
    <property type="entry name" value="OapB"/>
</dbReference>
<dbReference type="SUPFAM" id="SSF141488">
    <property type="entry name" value="YdhA-like"/>
    <property type="match status" value="1"/>
</dbReference>
<evidence type="ECO:0000313" key="2">
    <source>
        <dbReference type="EMBL" id="VEF42257.1"/>
    </source>
</evidence>
<evidence type="ECO:0000313" key="3">
    <source>
        <dbReference type="Proteomes" id="UP000272690"/>
    </source>
</evidence>
<accession>A0A3S4QRG1</accession>
<reference evidence="2 3" key="1">
    <citation type="submission" date="2018-12" db="EMBL/GenBank/DDBJ databases">
        <authorList>
            <consortium name="Pathogen Informatics"/>
        </authorList>
    </citation>
    <scope>NUCLEOTIDE SEQUENCE [LARGE SCALE GENOMIC DNA]</scope>
    <source>
        <strain evidence="2 3">NCTC5906</strain>
    </source>
</reference>
<name>A0A3S4QRG1_AGGAP</name>